<organism evidence="1 2">
    <name type="scientific">Dipteronia dyeriana</name>
    <dbReference type="NCBI Taxonomy" id="168575"/>
    <lineage>
        <taxon>Eukaryota</taxon>
        <taxon>Viridiplantae</taxon>
        <taxon>Streptophyta</taxon>
        <taxon>Embryophyta</taxon>
        <taxon>Tracheophyta</taxon>
        <taxon>Spermatophyta</taxon>
        <taxon>Magnoliopsida</taxon>
        <taxon>eudicotyledons</taxon>
        <taxon>Gunneridae</taxon>
        <taxon>Pentapetalae</taxon>
        <taxon>rosids</taxon>
        <taxon>malvids</taxon>
        <taxon>Sapindales</taxon>
        <taxon>Sapindaceae</taxon>
        <taxon>Hippocastanoideae</taxon>
        <taxon>Acereae</taxon>
        <taxon>Dipteronia</taxon>
    </lineage>
</organism>
<keyword evidence="2" id="KW-1185">Reference proteome</keyword>
<proteinExistence type="predicted"/>
<comment type="caution">
    <text evidence="1">The sequence shown here is derived from an EMBL/GenBank/DDBJ whole genome shotgun (WGS) entry which is preliminary data.</text>
</comment>
<dbReference type="Proteomes" id="UP001280121">
    <property type="component" value="Unassembled WGS sequence"/>
</dbReference>
<dbReference type="AlphaFoldDB" id="A0AAD9TNZ7"/>
<dbReference type="EMBL" id="JANJYI010000008">
    <property type="protein sequence ID" value="KAK2639246.1"/>
    <property type="molecule type" value="Genomic_DNA"/>
</dbReference>
<accession>A0AAD9TNZ7</accession>
<dbReference type="Gene3D" id="3.80.10.10">
    <property type="entry name" value="Ribonuclease Inhibitor"/>
    <property type="match status" value="1"/>
</dbReference>
<sequence length="161" mass="18581">MSNLTSAMTYSFNKKRKISQEKMQKSSSSVDLSRRWEDLKTDILVKIFETIPLSDLSHKVVLVCHSWQLVCWHILCWQNGHMLDLGIIRDALIGTNVDSITGKFGHGHQVTTNLMKLLKSLLEGDEACGYSLEHWRSSIRHIWIPIHLQISNEHLVYIAER</sequence>
<gene>
    <name evidence="1" type="ORF">Ddye_027041</name>
</gene>
<protein>
    <recommendedName>
        <fullName evidence="3">F-box domain-containing protein</fullName>
    </recommendedName>
</protein>
<reference evidence="1" key="1">
    <citation type="journal article" date="2023" name="Plant J.">
        <title>Genome sequences and population genomics provide insights into the demographic history, inbreeding, and mutation load of two 'living fossil' tree species of Dipteronia.</title>
        <authorList>
            <person name="Feng Y."/>
            <person name="Comes H.P."/>
            <person name="Chen J."/>
            <person name="Zhu S."/>
            <person name="Lu R."/>
            <person name="Zhang X."/>
            <person name="Li P."/>
            <person name="Qiu J."/>
            <person name="Olsen K.M."/>
            <person name="Qiu Y."/>
        </authorList>
    </citation>
    <scope>NUCLEOTIDE SEQUENCE</scope>
    <source>
        <strain evidence="1">KIB01</strain>
    </source>
</reference>
<evidence type="ECO:0008006" key="3">
    <source>
        <dbReference type="Google" id="ProtNLM"/>
    </source>
</evidence>
<dbReference type="InterPro" id="IPR032675">
    <property type="entry name" value="LRR_dom_sf"/>
</dbReference>
<evidence type="ECO:0000313" key="2">
    <source>
        <dbReference type="Proteomes" id="UP001280121"/>
    </source>
</evidence>
<name>A0AAD9TNZ7_9ROSI</name>
<evidence type="ECO:0000313" key="1">
    <source>
        <dbReference type="EMBL" id="KAK2639246.1"/>
    </source>
</evidence>